<evidence type="ECO:0000313" key="2">
    <source>
        <dbReference type="EMBL" id="AGO85203.1"/>
    </source>
</evidence>
<feature type="region of interest" description="Disordered" evidence="1">
    <location>
        <begin position="1"/>
        <end position="32"/>
    </location>
</feature>
<name>S4VXV4_9VIRU</name>
<reference evidence="2 3" key="1">
    <citation type="journal article" date="2013" name="Science">
        <title>Pandoraviruses: amoeba viruses with genomes up to 2.5 Mb reaching that of parasitic eukaryotes.</title>
        <authorList>
            <person name="Philippe N."/>
            <person name="Legendre M."/>
            <person name="Doutre G."/>
            <person name="Coute Y."/>
            <person name="Poirot O."/>
            <person name="Lescot M."/>
            <person name="Arslan D."/>
            <person name="Seltzer V."/>
            <person name="Bertaux L."/>
            <person name="Bruley C."/>
            <person name="Garin J."/>
            <person name="Claverie J.M."/>
            <person name="Abergel C."/>
        </authorList>
    </citation>
    <scope>NUCLEOTIDE SEQUENCE [LARGE SCALE GENOMIC DNA]</scope>
</reference>
<protein>
    <recommendedName>
        <fullName evidence="4">F-box domain containing protein</fullName>
    </recommendedName>
</protein>
<dbReference type="RefSeq" id="YP_008438277.1">
    <property type="nucleotide sequence ID" value="NC_022098.1"/>
</dbReference>
<evidence type="ECO:0000256" key="1">
    <source>
        <dbReference type="SAM" id="MobiDB-lite"/>
    </source>
</evidence>
<evidence type="ECO:0008006" key="4">
    <source>
        <dbReference type="Google" id="ProtNLM"/>
    </source>
</evidence>
<proteinExistence type="predicted"/>
<organism evidence="2 3">
    <name type="scientific">Pandoravirus salinus</name>
    <dbReference type="NCBI Taxonomy" id="1349410"/>
    <lineage>
        <taxon>Viruses</taxon>
        <taxon>Pandoravirus</taxon>
    </lineage>
</organism>
<dbReference type="EMBL" id="KC977571">
    <property type="protein sequence ID" value="AGO85203.1"/>
    <property type="molecule type" value="Genomic_DNA"/>
</dbReference>
<evidence type="ECO:0000313" key="3">
    <source>
        <dbReference type="Proteomes" id="UP000204584"/>
    </source>
</evidence>
<accession>S4VXV4</accession>
<gene>
    <name evidence="2" type="ORF">psal_cds_1021</name>
</gene>
<sequence length="498" mass="55311">MKRKADFMGATPHRSEKRADATETDAVKAPPLDKSPIDACHNIAARLDRISAYWQSVTTAGDDDDIHSPWALLPGELLRYIFEHLDPAALASLLLAGSRALVCKAAHTNGDLFRDALWWHMWNLPDTVQLQSSEPRQCILDGTGDHHQTVGRWTHGDPAACDEKTPHRRGRIAHRWCGALAIDDTHPLAAAAAEFPGVGGALTRRPDGMAALALSCARTCTPFVYAPLCALAVRSRVCTASHGHRRTRKLDGSRLHRHHYRIVPHLVAQLVYARRHVHVAPLLDHRLCSFMEQAQIDLVFCLDHIALSAAINGDDDSMRLAKRMTSMRYYPYGFNYTAEFDSPLTCWLPAAALAMALGRRDRSQCLVDMGMWMAMAASFVCSTYGGWIDCCARCVLTSLRRGLSPHKGQHLHDTRHLKADRFDKTVDDVISWYAPDRMHPLLLTAGARTAQGIDWSARDAVTAQVIKYVARVKTLLGAPDPTIAYLVRTLAMYSHSLK</sequence>
<dbReference type="KEGG" id="vg:16606990"/>
<dbReference type="Proteomes" id="UP000204584">
    <property type="component" value="Segment"/>
</dbReference>
<dbReference type="GeneID" id="16606990"/>
<keyword evidence="3" id="KW-1185">Reference proteome</keyword>